<organism evidence="1 2">
    <name type="scientific">Solanum commersonii</name>
    <name type="common">Commerson's wild potato</name>
    <name type="synonym">Commerson's nightshade</name>
    <dbReference type="NCBI Taxonomy" id="4109"/>
    <lineage>
        <taxon>Eukaryota</taxon>
        <taxon>Viridiplantae</taxon>
        <taxon>Streptophyta</taxon>
        <taxon>Embryophyta</taxon>
        <taxon>Tracheophyta</taxon>
        <taxon>Spermatophyta</taxon>
        <taxon>Magnoliopsida</taxon>
        <taxon>eudicotyledons</taxon>
        <taxon>Gunneridae</taxon>
        <taxon>Pentapetalae</taxon>
        <taxon>asterids</taxon>
        <taxon>lamiids</taxon>
        <taxon>Solanales</taxon>
        <taxon>Solanaceae</taxon>
        <taxon>Solanoideae</taxon>
        <taxon>Solaneae</taxon>
        <taxon>Solanum</taxon>
    </lineage>
</organism>
<evidence type="ECO:0000313" key="2">
    <source>
        <dbReference type="Proteomes" id="UP000824120"/>
    </source>
</evidence>
<proteinExistence type="predicted"/>
<sequence length="132" mass="15401">MDVHQDLSYGASWSRRANRTTLKVKQSPRSVNPSICRFSFSLVQRCFSDLNFRCQFCQIFSWMSVKTLAIESVGHDRKPIHFQVHGFFGDPDFRRHFCRNFSWPSVKTLAMESVGHDGQINPFSRLNKPRSE</sequence>
<name>A0A9J5W121_SOLCO</name>
<evidence type="ECO:0000313" key="1">
    <source>
        <dbReference type="EMBL" id="KAG5569189.1"/>
    </source>
</evidence>
<reference evidence="1 2" key="1">
    <citation type="submission" date="2020-09" db="EMBL/GenBank/DDBJ databases">
        <title>De no assembly of potato wild relative species, Solanum commersonii.</title>
        <authorList>
            <person name="Cho K."/>
        </authorList>
    </citation>
    <scope>NUCLEOTIDE SEQUENCE [LARGE SCALE GENOMIC DNA]</scope>
    <source>
        <strain evidence="1">LZ3.2</strain>
        <tissue evidence="1">Leaf</tissue>
    </source>
</reference>
<dbReference type="AlphaFoldDB" id="A0A9J5W121"/>
<dbReference type="EMBL" id="JACXVP010000012">
    <property type="protein sequence ID" value="KAG5569189.1"/>
    <property type="molecule type" value="Genomic_DNA"/>
</dbReference>
<keyword evidence="2" id="KW-1185">Reference proteome</keyword>
<dbReference type="Proteomes" id="UP000824120">
    <property type="component" value="Chromosome 12"/>
</dbReference>
<accession>A0A9J5W121</accession>
<protein>
    <submittedName>
        <fullName evidence="1">Uncharacterized protein</fullName>
    </submittedName>
</protein>
<comment type="caution">
    <text evidence="1">The sequence shown here is derived from an EMBL/GenBank/DDBJ whole genome shotgun (WGS) entry which is preliminary data.</text>
</comment>
<gene>
    <name evidence="1" type="ORF">H5410_058955</name>
</gene>